<keyword evidence="3 10" id="KW-0255">Endonuclease</keyword>
<dbReference type="Gene3D" id="1.20.120.920">
    <property type="entry name" value="CRISPR-associated endonuclease Cas1, C-terminal domain"/>
    <property type="match status" value="1"/>
</dbReference>
<keyword evidence="7 10" id="KW-0238">DNA-binding</keyword>
<evidence type="ECO:0000256" key="6">
    <source>
        <dbReference type="ARBA" id="ARBA00023118"/>
    </source>
</evidence>
<feature type="binding site" evidence="10">
    <location>
        <position position="204"/>
    </location>
    <ligand>
        <name>Mn(2+)</name>
        <dbReference type="ChEBI" id="CHEBI:29035"/>
    </ligand>
</feature>
<dbReference type="STRING" id="471821.TGRD_223"/>
<dbReference type="InterPro" id="IPR050646">
    <property type="entry name" value="Cas1"/>
</dbReference>
<dbReference type="EMBL" id="AP009510">
    <property type="protein sequence ID" value="BAG13706.1"/>
    <property type="molecule type" value="Genomic_DNA"/>
</dbReference>
<dbReference type="RefSeq" id="WP_015423234.1">
    <property type="nucleotide sequence ID" value="NC_020419.1"/>
</dbReference>
<sequence>MSWRTVFFSKPCSLSVKNSQLYCRFQDSTVHDIPIEDISVIVLESNRINLTSALISECSQSNIVIFSCDSSHIPCGIYVPFNQHSRFTQTANSQVKWDTAFKNRIWQKIVKQKICNQAEIIKKYSFANYVGLKGTCDRVQSGDKTNCEAFAAKIYWESIFENFQRNKNSDIRNSALNYGYAIVRGVVARSLASSGFITCFGVHHSNDLNAFNLADDIIEPFRPFVDDIAIDIFKNSETSKELLKEHKQQLLSVLSTDCIFNDKNSNILTAASQTTESFMIASRELNPDKLLLPEFKTA</sequence>
<comment type="similarity">
    <text evidence="10">Belongs to the CRISPR-associated endonuclease Cas1 family.</text>
</comment>
<feature type="binding site" evidence="10">
    <location>
        <position position="219"/>
    </location>
    <ligand>
        <name>Mn(2+)</name>
        <dbReference type="ChEBI" id="CHEBI:29035"/>
    </ligand>
</feature>
<dbReference type="AlphaFoldDB" id="B1GZM4"/>
<evidence type="ECO:0000256" key="10">
    <source>
        <dbReference type="HAMAP-Rule" id="MF_01470"/>
    </source>
</evidence>
<evidence type="ECO:0000313" key="11">
    <source>
        <dbReference type="EMBL" id="BAG13706.1"/>
    </source>
</evidence>
<dbReference type="GO" id="GO:0046872">
    <property type="term" value="F:metal ion binding"/>
    <property type="evidence" value="ECO:0007669"/>
    <property type="project" value="UniProtKB-UniRule"/>
</dbReference>
<dbReference type="PANTHER" id="PTHR34353:SF2">
    <property type="entry name" value="CRISPR-ASSOCIATED ENDONUCLEASE CAS1 1"/>
    <property type="match status" value="1"/>
</dbReference>
<dbReference type="GO" id="GO:0051607">
    <property type="term" value="P:defense response to virus"/>
    <property type="evidence" value="ECO:0007669"/>
    <property type="project" value="UniProtKB-UniRule"/>
</dbReference>
<dbReference type="Pfam" id="PF01867">
    <property type="entry name" value="Cas_Cas1"/>
    <property type="match status" value="1"/>
</dbReference>
<dbReference type="InterPro" id="IPR002729">
    <property type="entry name" value="CRISPR-assoc_Cas1"/>
</dbReference>
<dbReference type="GO" id="GO:0016787">
    <property type="term" value="F:hydrolase activity"/>
    <property type="evidence" value="ECO:0007669"/>
    <property type="project" value="UniProtKB-KW"/>
</dbReference>
<evidence type="ECO:0000256" key="4">
    <source>
        <dbReference type="ARBA" id="ARBA00022801"/>
    </source>
</evidence>
<reference evidence="12" key="1">
    <citation type="journal article" date="2008" name="Proc. Natl. Acad. Sci. U.S.A.">
        <title>Complete genome of the uncultured termite group 1 bacteria in a single host protist cell.</title>
        <authorList>
            <person name="Hongoh Y."/>
            <person name="Sharma V.K."/>
            <person name="Prakash T."/>
            <person name="Noda S."/>
            <person name="Taylor T.D."/>
            <person name="Kudo T."/>
            <person name="Sakaki Y."/>
            <person name="Toyoda A."/>
            <person name="Hattori M."/>
            <person name="Ohkuma M."/>
        </authorList>
    </citation>
    <scope>NUCLEOTIDE SEQUENCE [LARGE SCALE GENOMIC DNA]</scope>
    <source>
        <strain evidence="12">Rs-D17 genomovar Ri2008</strain>
    </source>
</reference>
<dbReference type="Gene3D" id="3.100.10.20">
    <property type="entry name" value="CRISPR-associated endonuclease Cas1, N-terminal domain"/>
    <property type="match status" value="1"/>
</dbReference>
<accession>B1GZM4</accession>
<dbReference type="HAMAP" id="MF_01470">
    <property type="entry name" value="Cas1"/>
    <property type="match status" value="1"/>
</dbReference>
<dbReference type="NCBIfam" id="TIGR00287">
    <property type="entry name" value="cas1"/>
    <property type="match status" value="1"/>
</dbReference>
<dbReference type="PATRIC" id="fig|471821.5.peg.338"/>
<dbReference type="InterPro" id="IPR042211">
    <property type="entry name" value="CRISPR-assoc_Cas1_N"/>
</dbReference>
<evidence type="ECO:0000256" key="1">
    <source>
        <dbReference type="ARBA" id="ARBA00022722"/>
    </source>
</evidence>
<dbReference type="HOGENOM" id="CLU_055263_1_0_0"/>
<keyword evidence="8 10" id="KW-0464">Manganese</keyword>
<feature type="binding site" evidence="10">
    <location>
        <position position="148"/>
    </location>
    <ligand>
        <name>Mn(2+)</name>
        <dbReference type="ChEBI" id="CHEBI:29035"/>
    </ligand>
</feature>
<proteinExistence type="inferred from homology"/>
<keyword evidence="4 10" id="KW-0378">Hydrolase</keyword>
<dbReference type="NCBIfam" id="TIGR03639">
    <property type="entry name" value="cas1_NMENI"/>
    <property type="match status" value="1"/>
</dbReference>
<keyword evidence="12" id="KW-1185">Reference proteome</keyword>
<comment type="function">
    <text evidence="10">CRISPR (clustered regularly interspaced short palindromic repeat), is an adaptive immune system that provides protection against mobile genetic elements (viruses, transposable elements and conjugative plasmids). CRISPR clusters contain spacers, sequences complementary to antecedent mobile elements, and target invading nucleic acids. CRISPR clusters are transcribed and processed into CRISPR RNA (crRNA). Acts as a dsDNA endonuclease. Involved in the integration of spacer DNA into the CRISPR cassette.</text>
</comment>
<evidence type="ECO:0000313" key="12">
    <source>
        <dbReference type="Proteomes" id="UP000001691"/>
    </source>
</evidence>
<evidence type="ECO:0000256" key="2">
    <source>
        <dbReference type="ARBA" id="ARBA00022723"/>
    </source>
</evidence>
<protein>
    <recommendedName>
        <fullName evidence="10">CRISPR-associated endonuclease Cas1</fullName>
        <ecNumber evidence="10">3.1.-.-</ecNumber>
    </recommendedName>
</protein>
<keyword evidence="2 10" id="KW-0479">Metal-binding</keyword>
<keyword evidence="5 10" id="KW-0460">Magnesium</keyword>
<keyword evidence="1 10" id="KW-0540">Nuclease</keyword>
<dbReference type="InterPro" id="IPR042206">
    <property type="entry name" value="CRISPR-assoc_Cas1_C"/>
</dbReference>
<evidence type="ECO:0000256" key="5">
    <source>
        <dbReference type="ARBA" id="ARBA00022842"/>
    </source>
</evidence>
<keyword evidence="6 10" id="KW-0051">Antiviral defense</keyword>
<evidence type="ECO:0000256" key="3">
    <source>
        <dbReference type="ARBA" id="ARBA00022759"/>
    </source>
</evidence>
<comment type="cofactor">
    <cofactor evidence="10">
        <name>Mg(2+)</name>
        <dbReference type="ChEBI" id="CHEBI:18420"/>
    </cofactor>
    <cofactor evidence="10">
        <name>Mn(2+)</name>
        <dbReference type="ChEBI" id="CHEBI:29035"/>
    </cofactor>
</comment>
<dbReference type="KEGG" id="rsd:TGRD_222"/>
<evidence type="ECO:0000256" key="9">
    <source>
        <dbReference type="ARBA" id="ARBA00038592"/>
    </source>
</evidence>
<dbReference type="GO" id="GO:0004520">
    <property type="term" value="F:DNA endonuclease activity"/>
    <property type="evidence" value="ECO:0007669"/>
    <property type="project" value="InterPro"/>
</dbReference>
<evidence type="ECO:0000256" key="7">
    <source>
        <dbReference type="ARBA" id="ARBA00023125"/>
    </source>
</evidence>
<evidence type="ECO:0000256" key="8">
    <source>
        <dbReference type="ARBA" id="ARBA00023211"/>
    </source>
</evidence>
<dbReference type="Proteomes" id="UP000001691">
    <property type="component" value="Chromosome"/>
</dbReference>
<gene>
    <name evidence="10" type="primary">cas1</name>
    <name evidence="11" type="ordered locus">TGRD_222</name>
</gene>
<comment type="subunit">
    <text evidence="9 10">Homodimer, forms a heterotetramer with a Cas2 homodimer.</text>
</comment>
<dbReference type="GO" id="GO:0043571">
    <property type="term" value="P:maintenance of CRISPR repeat elements"/>
    <property type="evidence" value="ECO:0007669"/>
    <property type="project" value="UniProtKB-UniRule"/>
</dbReference>
<dbReference type="InterPro" id="IPR019855">
    <property type="entry name" value="CRISPR-assoc_Cas1_NMENI"/>
</dbReference>
<dbReference type="EC" id="3.1.-.-" evidence="10"/>
<name>B1GZM4_ENDTX</name>
<organism evidence="11 12">
    <name type="scientific">Endomicrobium trichonymphae</name>
    <dbReference type="NCBI Taxonomy" id="1408204"/>
    <lineage>
        <taxon>Bacteria</taxon>
        <taxon>Pseudomonadati</taxon>
        <taxon>Elusimicrobiota</taxon>
        <taxon>Endomicrobiia</taxon>
        <taxon>Endomicrobiales</taxon>
        <taxon>Endomicrobiaceae</taxon>
        <taxon>Candidatus Endomicrobiellum</taxon>
    </lineage>
</organism>
<dbReference type="PANTHER" id="PTHR34353">
    <property type="entry name" value="CRISPR-ASSOCIATED ENDONUCLEASE CAS1 1"/>
    <property type="match status" value="1"/>
</dbReference>
<dbReference type="GO" id="GO:0003677">
    <property type="term" value="F:DNA binding"/>
    <property type="evidence" value="ECO:0007669"/>
    <property type="project" value="UniProtKB-KW"/>
</dbReference>